<feature type="region of interest" description="Disordered" evidence="3">
    <location>
        <begin position="1"/>
        <end position="20"/>
    </location>
</feature>
<dbReference type="Pfam" id="PF13439">
    <property type="entry name" value="Glyco_transf_4"/>
    <property type="match status" value="1"/>
</dbReference>
<evidence type="ECO:0000313" key="6">
    <source>
        <dbReference type="Proteomes" id="UP001238805"/>
    </source>
</evidence>
<evidence type="ECO:0000256" key="3">
    <source>
        <dbReference type="SAM" id="MobiDB-lite"/>
    </source>
</evidence>
<evidence type="ECO:0000256" key="1">
    <source>
        <dbReference type="ARBA" id="ARBA00022676"/>
    </source>
</evidence>
<dbReference type="Proteomes" id="UP001238805">
    <property type="component" value="Chromosome"/>
</dbReference>
<accession>A0ABY8VP10</accession>
<proteinExistence type="predicted"/>
<dbReference type="SUPFAM" id="SSF53756">
    <property type="entry name" value="UDP-Glycosyltransferase/glycogen phosphorylase"/>
    <property type="match status" value="1"/>
</dbReference>
<dbReference type="Gene3D" id="3.40.50.2000">
    <property type="entry name" value="Glycogen Phosphorylase B"/>
    <property type="match status" value="1"/>
</dbReference>
<evidence type="ECO:0000256" key="2">
    <source>
        <dbReference type="ARBA" id="ARBA00022679"/>
    </source>
</evidence>
<organism evidence="5 6">
    <name type="scientific">Corynebacterium suedekumii</name>
    <dbReference type="NCBI Taxonomy" id="3049801"/>
    <lineage>
        <taxon>Bacteria</taxon>
        <taxon>Bacillati</taxon>
        <taxon>Actinomycetota</taxon>
        <taxon>Actinomycetes</taxon>
        <taxon>Mycobacteriales</taxon>
        <taxon>Corynebacteriaceae</taxon>
        <taxon>Corynebacterium</taxon>
    </lineage>
</organism>
<keyword evidence="6" id="KW-1185">Reference proteome</keyword>
<dbReference type="RefSeq" id="WP_284874993.1">
    <property type="nucleotide sequence ID" value="NZ_CP126970.1"/>
</dbReference>
<keyword evidence="1" id="KW-0328">Glycosyltransferase</keyword>
<gene>
    <name evidence="5" type="ORF">QP029_00560</name>
</gene>
<keyword evidence="2" id="KW-0808">Transferase</keyword>
<protein>
    <submittedName>
        <fullName evidence="5">Glycosyltransferase family 4 protein</fullName>
    </submittedName>
</protein>
<evidence type="ECO:0000259" key="4">
    <source>
        <dbReference type="Pfam" id="PF13439"/>
    </source>
</evidence>
<reference evidence="5 6" key="1">
    <citation type="submission" date="2023-05" db="EMBL/GenBank/DDBJ databases">
        <title>Corynebacterium suedekumii sp. nov. and Corynebacterium breve sp. nov. isolated from raw cow's milk.</title>
        <authorList>
            <person name="Baer M.K."/>
            <person name="Mehl L."/>
            <person name="Hellmuth R."/>
            <person name="Marke G."/>
            <person name="Lipski A."/>
        </authorList>
    </citation>
    <scope>NUCLEOTIDE SEQUENCE [LARGE SCALE GENOMIC DNA]</scope>
    <source>
        <strain evidence="5 6">LM112</strain>
    </source>
</reference>
<dbReference type="EMBL" id="CP126970">
    <property type="protein sequence ID" value="WIM70403.1"/>
    <property type="molecule type" value="Genomic_DNA"/>
</dbReference>
<sequence>MHADRAATPATTATPATQAVPETPRITVLSIPADHVYPAAVRPERVDYLPDPDIDGNWWPHPALEAQWWADPDNGRDVDVVHLHFGFDHLSVEETVEFTRALERRGVPLVVTVHDLDNPHLVEQAEHHEKVRVLVAAAARVITLTDAARRQLADAASHTVVIPHPQVVRDVPDPRPDGRIVGVFLKSLRGNVVADADFYRTLAGTLAEHVDGTVRVHLHDVEQTRPLIAALQDTAIDLRVHDPLPDDELHAAVAECTTVVLPYIRGTHSGWLEMCRDLGVTVAVPDCGCYLSQADDPAAVVSYRTGDAVDAAAAVARLLESGRVPYRGDRDAQLAQIRAAHAAVYEEVTSR</sequence>
<dbReference type="InterPro" id="IPR028098">
    <property type="entry name" value="Glyco_trans_4-like_N"/>
</dbReference>
<evidence type="ECO:0000313" key="5">
    <source>
        <dbReference type="EMBL" id="WIM70403.1"/>
    </source>
</evidence>
<feature type="domain" description="Glycosyltransferase subfamily 4-like N-terminal" evidence="4">
    <location>
        <begin position="36"/>
        <end position="164"/>
    </location>
</feature>
<name>A0ABY8VP10_9CORY</name>